<evidence type="ECO:0000313" key="8">
    <source>
        <dbReference type="EMBL" id="AIX23641.1"/>
    </source>
</evidence>
<dbReference type="EMBL" id="KJ019033">
    <property type="protein sequence ID" value="AIX15860.1"/>
    <property type="molecule type" value="Genomic_DNA"/>
</dbReference>
<dbReference type="Proteomes" id="UP000185387">
    <property type="component" value="Segment"/>
</dbReference>
<dbReference type="EMBL" id="KJ019030">
    <property type="protein sequence ID" value="AIX15214.1"/>
    <property type="molecule type" value="Genomic_DNA"/>
</dbReference>
<dbReference type="EMBL" id="KJ019088">
    <property type="protein sequence ID" value="AIX28300.1"/>
    <property type="molecule type" value="Genomic_DNA"/>
</dbReference>
<dbReference type="Proteomes" id="UP000185395">
    <property type="component" value="Segment"/>
</dbReference>
<dbReference type="Proteomes" id="UP000185391">
    <property type="component" value="Segment"/>
</dbReference>
<dbReference type="Proteomes" id="UP000185389">
    <property type="component" value="Segment"/>
</dbReference>
<dbReference type="Proteomes" id="UP000185404">
    <property type="component" value="Segment"/>
</dbReference>
<dbReference type="EMBL" id="KJ019065">
    <property type="protein sequence ID" value="AIX23145.1"/>
    <property type="molecule type" value="Genomic_DNA"/>
</dbReference>
<dbReference type="EMBL" id="KJ019114">
    <property type="protein sequence ID" value="AIX35080.1"/>
    <property type="molecule type" value="Genomic_DNA"/>
</dbReference>
<dbReference type="InterPro" id="IPR055631">
    <property type="entry name" value="DUF7207"/>
</dbReference>
<dbReference type="Proteomes" id="UP000185393">
    <property type="component" value="Segment"/>
</dbReference>
<dbReference type="EMBL" id="KJ019038">
    <property type="protein sequence ID" value="AIX16971.1"/>
    <property type="molecule type" value="Genomic_DNA"/>
</dbReference>
<dbReference type="EMBL" id="KJ019116">
    <property type="protein sequence ID" value="AIX35503.1"/>
    <property type="molecule type" value="Genomic_DNA"/>
</dbReference>
<dbReference type="Proteomes" id="UP000185399">
    <property type="component" value="Segment"/>
</dbReference>
<evidence type="ECO:0000313" key="18">
    <source>
        <dbReference type="EMBL" id="AIX39681.1"/>
    </source>
</evidence>
<evidence type="ECO:0000313" key="5">
    <source>
        <dbReference type="EMBL" id="AIX17178.1"/>
    </source>
</evidence>
<evidence type="ECO:0000313" key="11">
    <source>
        <dbReference type="EMBL" id="AIX26677.1"/>
    </source>
</evidence>
<dbReference type="Proteomes" id="UP000185406">
    <property type="component" value="Segment"/>
</dbReference>
<dbReference type="EMBL" id="KJ019067">
    <property type="protein sequence ID" value="AIX23641.1"/>
    <property type="molecule type" value="Genomic_DNA"/>
</dbReference>
<dbReference type="EMBL" id="KJ019039">
    <property type="protein sequence ID" value="AIX17178.1"/>
    <property type="molecule type" value="Genomic_DNA"/>
</dbReference>
<evidence type="ECO:0000313" key="14">
    <source>
        <dbReference type="EMBL" id="AIX28300.1"/>
    </source>
</evidence>
<organism evidence="5 27">
    <name type="scientific">Synechococcus phage ACG-2014a</name>
    <dbReference type="NCBI Taxonomy" id="1493507"/>
    <lineage>
        <taxon>Viruses</taxon>
        <taxon>Duplodnaviria</taxon>
        <taxon>Heunggongvirae</taxon>
        <taxon>Uroviricota</taxon>
        <taxon>Caudoviricetes</taxon>
        <taxon>Pantevenvirales</taxon>
        <taxon>Kyanoviridae</taxon>
        <taxon>Acionnavirus</taxon>
        <taxon>Acionnavirus monteraybay</taxon>
    </lineage>
</organism>
<dbReference type="Pfam" id="PF23837">
    <property type="entry name" value="DUF7207"/>
    <property type="match status" value="1"/>
</dbReference>
<evidence type="ECO:0000313" key="3">
    <source>
        <dbReference type="EMBL" id="AIX15860.1"/>
    </source>
</evidence>
<evidence type="ECO:0000313" key="19">
    <source>
        <dbReference type="EMBL" id="AIX40110.1"/>
    </source>
</evidence>
<evidence type="ECO:0000313" key="2">
    <source>
        <dbReference type="EMBL" id="AIX15214.1"/>
    </source>
</evidence>
<dbReference type="EMBL" id="KJ019084">
    <property type="protein sequence ID" value="AIX27316.1"/>
    <property type="molecule type" value="Genomic_DNA"/>
</dbReference>
<reference evidence="25 26" key="1">
    <citation type="submission" date="2013-12" db="EMBL/GenBank/DDBJ databases">
        <title>Ecological redundancy of diverse viral populations within a natural community.</title>
        <authorList>
            <person name="Gregory A.C."/>
            <person name="LaButti K."/>
            <person name="Copeland A."/>
            <person name="Woyke T."/>
            <person name="Sullivan M.B."/>
        </authorList>
    </citation>
    <scope>NUCLEOTIDE SEQUENCE [LARGE SCALE GENOMIC DNA]</scope>
    <source>
        <strain evidence="18">Syn7803C101</strain>
        <strain evidence="19">Syn7803C104</strain>
        <strain evidence="20">Syn7803C107</strain>
        <strain evidence="21">Syn7803C26</strain>
        <strain evidence="22">Syn7803C31</strain>
        <strain evidence="23">Syn7803C33</strain>
        <strain evidence="24">Syn7803C38</strain>
        <strain evidence="1">Syn7803C42</strain>
        <strain evidence="2">Syn7803C47</strain>
        <strain evidence="3">Syn7803C53</strain>
        <strain evidence="4">Syn7803C59</strain>
        <strain evidence="5">Syn7803C60</strain>
        <strain evidence="6">Syn7803C86</strain>
        <strain evidence="7">Syn7803C99</strain>
        <strain evidence="14">Syn7803US1</strain>
        <strain evidence="8">Syn7803US101</strain>
        <strain evidence="9">Syn7803US102</strain>
        <strain evidence="10">Syn7803US112</strain>
        <strain evidence="11">Syn7803US117</strain>
        <strain evidence="12">Syn7803US123</strain>
        <strain evidence="13">Syn7803US19</strain>
        <strain evidence="15">Syn7803US60</strain>
        <strain evidence="16">Syn7803US62</strain>
        <strain evidence="17">Syn7803US79</strain>
    </source>
</reference>
<evidence type="ECO:0000313" key="12">
    <source>
        <dbReference type="EMBL" id="AIX27316.1"/>
    </source>
</evidence>
<evidence type="ECO:0000313" key="23">
    <source>
        <dbReference type="EMBL" id="AIX45506.1"/>
    </source>
</evidence>
<dbReference type="Proteomes" id="UP000185398">
    <property type="component" value="Segment"/>
</dbReference>
<evidence type="ECO:0000313" key="1">
    <source>
        <dbReference type="EMBL" id="AIX14349.1"/>
    </source>
</evidence>
<dbReference type="EMBL" id="KJ019138">
    <property type="protein sequence ID" value="AIX40318.1"/>
    <property type="molecule type" value="Genomic_DNA"/>
</dbReference>
<evidence type="ECO:0000313" key="17">
    <source>
        <dbReference type="EMBL" id="AIX36800.1"/>
    </source>
</evidence>
<evidence type="ECO:0000313" key="22">
    <source>
        <dbReference type="EMBL" id="AIX45299.1"/>
    </source>
</evidence>
<dbReference type="Proteomes" id="UP000033004">
    <property type="component" value="Segment"/>
</dbReference>
<evidence type="ECO:0000313" key="21">
    <source>
        <dbReference type="EMBL" id="AIX44375.1"/>
    </source>
</evidence>
<dbReference type="Proteomes" id="UP000185396">
    <property type="component" value="Segment"/>
</dbReference>
<dbReference type="EMBL" id="KJ019081">
    <property type="protein sequence ID" value="AIX26677.1"/>
    <property type="molecule type" value="Genomic_DNA"/>
</dbReference>
<dbReference type="Proteomes" id="UP000185390">
    <property type="component" value="Segment"/>
</dbReference>
<proteinExistence type="predicted"/>
<dbReference type="EMBL" id="KJ019158">
    <property type="protein sequence ID" value="AIX45506.1"/>
    <property type="molecule type" value="Genomic_DNA"/>
</dbReference>
<dbReference type="EMBL" id="KJ019157">
    <property type="protein sequence ID" value="AIX45299.1"/>
    <property type="molecule type" value="Genomic_DNA"/>
</dbReference>
<sequence>MKFDELNESNYILFAIKHYENPHCVTREDFDEDMKRFKYLKRLLKRYVRGGSLRTHLIINHLIILYNVFGEAATPLIFFKMEREYWCIVKTILLYLNKYPIGMLPNLEIDQDITKELSEI</sequence>
<dbReference type="EMBL" id="KJ019135">
    <property type="protein sequence ID" value="AIX39681.1"/>
    <property type="molecule type" value="Genomic_DNA"/>
</dbReference>
<evidence type="ECO:0000313" key="25">
    <source>
        <dbReference type="Proteomes" id="UP000033004"/>
    </source>
</evidence>
<dbReference type="EMBL" id="KJ019068">
    <property type="protein sequence ID" value="AIX23849.1"/>
    <property type="molecule type" value="Genomic_DNA"/>
</dbReference>
<evidence type="ECO:0000313" key="15">
    <source>
        <dbReference type="EMBL" id="AIX35080.1"/>
    </source>
</evidence>
<gene>
    <name evidence="18" type="ORF">Syn7803C101_163</name>
    <name evidence="19" type="ORF">Syn7803C104_166</name>
    <name evidence="20" type="ORF">Syn7803C107_164</name>
    <name evidence="21" type="ORF">Syn7803C26_163</name>
    <name evidence="22" type="ORF">Syn7803C31_167</name>
    <name evidence="23" type="ORF">Syn7803C33_163</name>
    <name evidence="24" type="ORF">Syn7803C38_162</name>
    <name evidence="1" type="ORF">Syn7803C42_164</name>
    <name evidence="2" type="ORF">Syn7803C47_165</name>
    <name evidence="3" type="ORF">Syn7803C53_163</name>
    <name evidence="4" type="ORF">Syn7803C59_164</name>
    <name evidence="5" type="ORF">Syn7803C60_162</name>
    <name evidence="6" type="ORF">Syn7803C86_165</name>
    <name evidence="7" type="ORF">Syn7803C99_162</name>
    <name evidence="8" type="ORF">Syn7803US101_162</name>
    <name evidence="9" type="ORF">Syn7803US102_164</name>
    <name evidence="10" type="ORF">Syn7803US112_167</name>
    <name evidence="11" type="ORF">Syn7803US117_162</name>
    <name evidence="12" type="ORF">Syn7803US123_165</name>
    <name evidence="13" type="ORF">Syn7803US19_162</name>
    <name evidence="14" type="ORF">Syn7803US1_164</name>
    <name evidence="15" type="ORF">Syn7803US60_162</name>
    <name evidence="16" type="ORF">Syn7803US62_162</name>
    <name evidence="17" type="ORF">Syn7803US79_164</name>
</gene>
<name>A0A0E3ESH4_9CAUD</name>
<dbReference type="EMBL" id="KJ019087">
    <property type="protein sequence ID" value="AIX28091.1"/>
    <property type="molecule type" value="Genomic_DNA"/>
</dbReference>
<dbReference type="EMBL" id="KJ019163">
    <property type="protein sequence ID" value="AIX46654.1"/>
    <property type="molecule type" value="Genomic_DNA"/>
</dbReference>
<dbReference type="EMBL" id="KJ019055">
    <property type="protein sequence ID" value="AIX20845.1"/>
    <property type="molecule type" value="Genomic_DNA"/>
</dbReference>
<dbReference type="EMBL" id="KJ019137">
    <property type="protein sequence ID" value="AIX40110.1"/>
    <property type="molecule type" value="Genomic_DNA"/>
</dbReference>
<dbReference type="Proteomes" id="UP000185408">
    <property type="component" value="Segment"/>
</dbReference>
<dbReference type="Proteomes" id="UP000185402">
    <property type="component" value="Segment"/>
</dbReference>
<dbReference type="Proteomes" id="UP000185405">
    <property type="component" value="Segment"/>
</dbReference>
<dbReference type="Proteomes" id="UP000185392">
    <property type="component" value="Segment"/>
</dbReference>
<dbReference type="EMBL" id="KJ019153">
    <property type="protein sequence ID" value="AIX44375.1"/>
    <property type="molecule type" value="Genomic_DNA"/>
</dbReference>
<dbReference type="Proteomes" id="UP000185407">
    <property type="component" value="Segment"/>
</dbReference>
<dbReference type="EMBL" id="KJ019026">
    <property type="protein sequence ID" value="AIX14349.1"/>
    <property type="molecule type" value="Genomic_DNA"/>
</dbReference>
<evidence type="ECO:0000313" key="4">
    <source>
        <dbReference type="EMBL" id="AIX16971.1"/>
    </source>
</evidence>
<evidence type="ECO:0000313" key="20">
    <source>
        <dbReference type="EMBL" id="AIX40318.1"/>
    </source>
</evidence>
<dbReference type="EMBL" id="KJ019076">
    <property type="protein sequence ID" value="AIX25599.1"/>
    <property type="molecule type" value="Genomic_DNA"/>
</dbReference>
<dbReference type="Proteomes" id="UP000185409">
    <property type="component" value="Segment"/>
</dbReference>
<evidence type="ECO:0000313" key="13">
    <source>
        <dbReference type="EMBL" id="AIX28091.1"/>
    </source>
</evidence>
<evidence type="ECO:0000313" key="7">
    <source>
        <dbReference type="EMBL" id="AIX23145.1"/>
    </source>
</evidence>
<evidence type="ECO:0008006" key="28">
    <source>
        <dbReference type="Google" id="ProtNLM"/>
    </source>
</evidence>
<dbReference type="Proteomes" id="UP000185388">
    <property type="component" value="Segment"/>
</dbReference>
<dbReference type="Proteomes" id="UP000185397">
    <property type="component" value="Segment"/>
</dbReference>
<evidence type="ECO:0000313" key="16">
    <source>
        <dbReference type="EMBL" id="AIX35503.1"/>
    </source>
</evidence>
<evidence type="ECO:0000313" key="6">
    <source>
        <dbReference type="EMBL" id="AIX20845.1"/>
    </source>
</evidence>
<accession>A0A0E3ESH4</accession>
<dbReference type="Proteomes" id="UP000185401">
    <property type="component" value="Segment"/>
</dbReference>
<evidence type="ECO:0000313" key="27">
    <source>
        <dbReference type="Proteomes" id="UP000185397"/>
    </source>
</evidence>
<evidence type="ECO:0000313" key="24">
    <source>
        <dbReference type="EMBL" id="AIX46654.1"/>
    </source>
</evidence>
<dbReference type="Proteomes" id="UP000185400">
    <property type="component" value="Segment"/>
</dbReference>
<dbReference type="EMBL" id="KJ019122">
    <property type="protein sequence ID" value="AIX36800.1"/>
    <property type="molecule type" value="Genomic_DNA"/>
</dbReference>
<dbReference type="Proteomes" id="UP000185394">
    <property type="component" value="Segment"/>
</dbReference>
<evidence type="ECO:0000313" key="26">
    <source>
        <dbReference type="Proteomes" id="UP000185387"/>
    </source>
</evidence>
<dbReference type="Proteomes" id="UP000185403">
    <property type="component" value="Segment"/>
</dbReference>
<protein>
    <recommendedName>
        <fullName evidence="28">Gp189</fullName>
    </recommendedName>
</protein>
<evidence type="ECO:0000313" key="10">
    <source>
        <dbReference type="EMBL" id="AIX25599.1"/>
    </source>
</evidence>
<evidence type="ECO:0000313" key="9">
    <source>
        <dbReference type="EMBL" id="AIX23849.1"/>
    </source>
</evidence>